<accession>A0A6J5MFN1</accession>
<dbReference type="EMBL" id="LR796450">
    <property type="protein sequence ID" value="CAB4145394.1"/>
    <property type="molecule type" value="Genomic_DNA"/>
</dbReference>
<organism evidence="1">
    <name type="scientific">uncultured Caudovirales phage</name>
    <dbReference type="NCBI Taxonomy" id="2100421"/>
    <lineage>
        <taxon>Viruses</taxon>
        <taxon>Duplodnaviria</taxon>
        <taxon>Heunggongvirae</taxon>
        <taxon>Uroviricota</taxon>
        <taxon>Caudoviricetes</taxon>
        <taxon>Peduoviridae</taxon>
        <taxon>Maltschvirus</taxon>
        <taxon>Maltschvirus maltsch</taxon>
    </lineage>
</organism>
<protein>
    <submittedName>
        <fullName evidence="1">Uncharacterized protein</fullName>
    </submittedName>
</protein>
<evidence type="ECO:0000313" key="2">
    <source>
        <dbReference type="EMBL" id="CAB4189836.1"/>
    </source>
</evidence>
<reference evidence="1" key="1">
    <citation type="submission" date="2020-04" db="EMBL/GenBank/DDBJ databases">
        <authorList>
            <person name="Chiriac C."/>
            <person name="Salcher M."/>
            <person name="Ghai R."/>
            <person name="Kavagutti S V."/>
        </authorList>
    </citation>
    <scope>NUCLEOTIDE SEQUENCE</scope>
</reference>
<evidence type="ECO:0000313" key="1">
    <source>
        <dbReference type="EMBL" id="CAB4145394.1"/>
    </source>
</evidence>
<gene>
    <name evidence="2" type="ORF">UFOVP1206_19</name>
    <name evidence="1" type="ORF">UFOVP480_7</name>
</gene>
<dbReference type="EMBL" id="LR797144">
    <property type="protein sequence ID" value="CAB4189836.1"/>
    <property type="molecule type" value="Genomic_DNA"/>
</dbReference>
<proteinExistence type="predicted"/>
<sequence length="127" mass="14850">METEANLFDYIKGRYLEDLVKSSDPYDYHDCTSTLYRLHIELKCRHKHYEDLIIEKDKYEALVQQAERLGFTPFYVNATPKGIYAFNLRKITVKWVTKKLPLHSEFKDQGPVDKTIALLPVGLAVQL</sequence>
<name>A0A6J5MFN1_9CAUD</name>